<evidence type="ECO:0000313" key="2">
    <source>
        <dbReference type="EMBL" id="GFO06497.1"/>
    </source>
</evidence>
<feature type="region of interest" description="Disordered" evidence="1">
    <location>
        <begin position="54"/>
        <end position="90"/>
    </location>
</feature>
<gene>
    <name evidence="2" type="ORF">PoB_003300200</name>
</gene>
<accession>A0AAV4AHJ0</accession>
<comment type="caution">
    <text evidence="2">The sequence shown here is derived from an EMBL/GenBank/DDBJ whole genome shotgun (WGS) entry which is preliminary data.</text>
</comment>
<name>A0AAV4AHJ0_9GAST</name>
<organism evidence="2 3">
    <name type="scientific">Plakobranchus ocellatus</name>
    <dbReference type="NCBI Taxonomy" id="259542"/>
    <lineage>
        <taxon>Eukaryota</taxon>
        <taxon>Metazoa</taxon>
        <taxon>Spiralia</taxon>
        <taxon>Lophotrochozoa</taxon>
        <taxon>Mollusca</taxon>
        <taxon>Gastropoda</taxon>
        <taxon>Heterobranchia</taxon>
        <taxon>Euthyneura</taxon>
        <taxon>Panpulmonata</taxon>
        <taxon>Sacoglossa</taxon>
        <taxon>Placobranchoidea</taxon>
        <taxon>Plakobranchidae</taxon>
        <taxon>Plakobranchus</taxon>
    </lineage>
</organism>
<protein>
    <submittedName>
        <fullName evidence="2">Uncharacterized protein</fullName>
    </submittedName>
</protein>
<keyword evidence="3" id="KW-1185">Reference proteome</keyword>
<evidence type="ECO:0000313" key="3">
    <source>
        <dbReference type="Proteomes" id="UP000735302"/>
    </source>
</evidence>
<proteinExistence type="predicted"/>
<sequence>MDTPDAFKLLQKLLEAEEDNEDVTESDCKKCNYAVASVPPSLDSKTIIASLTSRTNTVLSSEESEDPDSSMSNDDGNDPDYAPSTNTSHLTENDYFTVTKKWLSHSDNQTKCSCYQESYLQD</sequence>
<reference evidence="2 3" key="1">
    <citation type="journal article" date="2021" name="Elife">
        <title>Chloroplast acquisition without the gene transfer in kleptoplastic sea slugs, Plakobranchus ocellatus.</title>
        <authorList>
            <person name="Maeda T."/>
            <person name="Takahashi S."/>
            <person name="Yoshida T."/>
            <person name="Shimamura S."/>
            <person name="Takaki Y."/>
            <person name="Nagai Y."/>
            <person name="Toyoda A."/>
            <person name="Suzuki Y."/>
            <person name="Arimoto A."/>
            <person name="Ishii H."/>
            <person name="Satoh N."/>
            <person name="Nishiyama T."/>
            <person name="Hasebe M."/>
            <person name="Maruyama T."/>
            <person name="Minagawa J."/>
            <person name="Obokata J."/>
            <person name="Shigenobu S."/>
        </authorList>
    </citation>
    <scope>NUCLEOTIDE SEQUENCE [LARGE SCALE GENOMIC DNA]</scope>
</reference>
<dbReference type="AlphaFoldDB" id="A0AAV4AHJ0"/>
<dbReference type="EMBL" id="BLXT01003775">
    <property type="protein sequence ID" value="GFO06497.1"/>
    <property type="molecule type" value="Genomic_DNA"/>
</dbReference>
<dbReference type="Proteomes" id="UP000735302">
    <property type="component" value="Unassembled WGS sequence"/>
</dbReference>
<evidence type="ECO:0000256" key="1">
    <source>
        <dbReference type="SAM" id="MobiDB-lite"/>
    </source>
</evidence>